<dbReference type="PANTHER" id="PTHR42723:SF1">
    <property type="entry name" value="CHLOROPHYLL SYNTHASE, CHLOROPLASTIC"/>
    <property type="match status" value="1"/>
</dbReference>
<evidence type="ECO:0000256" key="4">
    <source>
        <dbReference type="ARBA" id="ARBA00023136"/>
    </source>
</evidence>
<dbReference type="Proteomes" id="UP001183615">
    <property type="component" value="Unassembled WGS sequence"/>
</dbReference>
<gene>
    <name evidence="5" type="ORF">RM779_02650</name>
</gene>
<evidence type="ECO:0000256" key="3">
    <source>
        <dbReference type="ARBA" id="ARBA00022989"/>
    </source>
</evidence>
<dbReference type="InterPro" id="IPR050475">
    <property type="entry name" value="Prenyltransferase_related"/>
</dbReference>
<comment type="caution">
    <text evidence="5">The sequence shown here is derived from an EMBL/GenBank/DDBJ whole genome shotgun (WGS) entry which is preliminary data.</text>
</comment>
<sequence>MNRAWIELVRGPAALTVPGDIVAGAAAAGGAPLKRTALAAGSSLCLYWSGMALNDWADRDTDARERPTRPLPSGRIRPAAALAAAAGLTAAGLTLAAVHSRPALAAAGALAATAWAYDLGVKHTQAGPAAMGAARSLNVVLGACAGRAPHRALPAAGVVGAHTAAVTALSRHEAFGGPRSAPLVTLAAALGTAAAVAAPGRTPAPRAERAGSVAGSVAYLLTAAPPLLRAAREPTGARVRQGVVGGLTALMPLQAALAARAGRPQAVPVLLGALAAARRLSRKVTPT</sequence>
<name>A0ABU2RXM6_9ACTN</name>
<dbReference type="Pfam" id="PF01040">
    <property type="entry name" value="UbiA"/>
    <property type="match status" value="1"/>
</dbReference>
<evidence type="ECO:0000256" key="1">
    <source>
        <dbReference type="ARBA" id="ARBA00004141"/>
    </source>
</evidence>
<keyword evidence="4" id="KW-0472">Membrane</keyword>
<organism evidence="5 6">
    <name type="scientific">Streptomyces johnsoniae</name>
    <dbReference type="NCBI Taxonomy" id="3075532"/>
    <lineage>
        <taxon>Bacteria</taxon>
        <taxon>Bacillati</taxon>
        <taxon>Actinomycetota</taxon>
        <taxon>Actinomycetes</taxon>
        <taxon>Kitasatosporales</taxon>
        <taxon>Streptomycetaceae</taxon>
        <taxon>Streptomyces</taxon>
    </lineage>
</organism>
<accession>A0ABU2RXM6</accession>
<keyword evidence="2" id="KW-0812">Transmembrane</keyword>
<keyword evidence="3" id="KW-1133">Transmembrane helix</keyword>
<dbReference type="InterPro" id="IPR044878">
    <property type="entry name" value="UbiA_sf"/>
</dbReference>
<reference evidence="6" key="1">
    <citation type="submission" date="2023-07" db="EMBL/GenBank/DDBJ databases">
        <title>30 novel species of actinomycetes from the DSMZ collection.</title>
        <authorList>
            <person name="Nouioui I."/>
        </authorList>
    </citation>
    <scope>NUCLEOTIDE SEQUENCE [LARGE SCALE GENOMIC DNA]</scope>
    <source>
        <strain evidence="6">DSM 41886</strain>
    </source>
</reference>
<dbReference type="EMBL" id="JAVREV010000001">
    <property type="protein sequence ID" value="MDT0441504.1"/>
    <property type="molecule type" value="Genomic_DNA"/>
</dbReference>
<dbReference type="Gene3D" id="1.10.357.140">
    <property type="entry name" value="UbiA prenyltransferase"/>
    <property type="match status" value="1"/>
</dbReference>
<dbReference type="PANTHER" id="PTHR42723">
    <property type="entry name" value="CHLOROPHYLL SYNTHASE"/>
    <property type="match status" value="1"/>
</dbReference>
<evidence type="ECO:0000313" key="6">
    <source>
        <dbReference type="Proteomes" id="UP001183615"/>
    </source>
</evidence>
<evidence type="ECO:0000256" key="2">
    <source>
        <dbReference type="ARBA" id="ARBA00022692"/>
    </source>
</evidence>
<comment type="subcellular location">
    <subcellularLocation>
        <location evidence="1">Membrane</location>
        <topology evidence="1">Multi-pass membrane protein</topology>
    </subcellularLocation>
</comment>
<keyword evidence="6" id="KW-1185">Reference proteome</keyword>
<dbReference type="CDD" id="cd13964">
    <property type="entry name" value="PT_UbiA_1"/>
    <property type="match status" value="1"/>
</dbReference>
<dbReference type="RefSeq" id="WP_311615331.1">
    <property type="nucleotide sequence ID" value="NZ_JAVREV010000001.1"/>
</dbReference>
<dbReference type="NCBIfam" id="NF045897">
    <property type="entry name" value="SCO3242_trans"/>
    <property type="match status" value="1"/>
</dbReference>
<evidence type="ECO:0000313" key="5">
    <source>
        <dbReference type="EMBL" id="MDT0441504.1"/>
    </source>
</evidence>
<proteinExistence type="predicted"/>
<dbReference type="InterPro" id="IPR000537">
    <property type="entry name" value="UbiA_prenyltransferase"/>
</dbReference>
<protein>
    <submittedName>
        <fullName evidence="5">UbiA family prenyltransferase</fullName>
    </submittedName>
</protein>